<dbReference type="KEGG" id="sew:SeSA_A4042"/>
<dbReference type="EMBL" id="CP001127">
    <property type="protein sequence ID" value="ACF91493.1"/>
    <property type="molecule type" value="Genomic_DNA"/>
</dbReference>
<sequence length="37" mass="4446">MMKRLFWREAPPDRKEEGEYSNRRLVGGISVRINLLK</sequence>
<organism evidence="1 2">
    <name type="scientific">Salmonella schwarzengrund (strain CVM19633)</name>
    <dbReference type="NCBI Taxonomy" id="439843"/>
    <lineage>
        <taxon>Bacteria</taxon>
        <taxon>Pseudomonadati</taxon>
        <taxon>Pseudomonadota</taxon>
        <taxon>Gammaproteobacteria</taxon>
        <taxon>Enterobacterales</taxon>
        <taxon>Enterobacteriaceae</taxon>
        <taxon>Salmonella</taxon>
    </lineage>
</organism>
<gene>
    <name evidence="1" type="ordered locus">SeSA_A4042</name>
</gene>
<dbReference type="HOGENOM" id="CLU_3348304_0_0_6"/>
<dbReference type="AlphaFoldDB" id="A0A0N1QY52"/>
<proteinExistence type="predicted"/>
<evidence type="ECO:0000313" key="1">
    <source>
        <dbReference type="EMBL" id="ACF91493.1"/>
    </source>
</evidence>
<protein>
    <submittedName>
        <fullName evidence="1">Uncharacterized protein</fullName>
    </submittedName>
</protein>
<accession>A0A0N1QY52</accession>
<reference evidence="1 2" key="1">
    <citation type="journal article" date="2011" name="J. Bacteriol.">
        <title>Comparative genomics of 28 Salmonella enterica isolates: evidence for CRISPR-mediated adaptive sublineage evolution.</title>
        <authorList>
            <person name="Fricke W.F."/>
            <person name="Mammel M.K."/>
            <person name="McDermott P.F."/>
            <person name="Tartera C."/>
            <person name="White D.G."/>
            <person name="Leclerc J.E."/>
            <person name="Ravel J."/>
            <person name="Cebula T.A."/>
        </authorList>
    </citation>
    <scope>NUCLEOTIDE SEQUENCE [LARGE SCALE GENOMIC DNA]</scope>
    <source>
        <strain evidence="1 2">CVM19633</strain>
    </source>
</reference>
<name>A0A0N1QY52_SALSV</name>
<dbReference type="Proteomes" id="UP000001865">
    <property type="component" value="Chromosome"/>
</dbReference>
<evidence type="ECO:0000313" key="2">
    <source>
        <dbReference type="Proteomes" id="UP000001865"/>
    </source>
</evidence>